<evidence type="ECO:0000256" key="1">
    <source>
        <dbReference type="SAM" id="MobiDB-lite"/>
    </source>
</evidence>
<proteinExistence type="predicted"/>
<sequence>MQRAWGTVPDPLPLGARAARLRPHCFPEGGQQLGRGLSLGGAGAGPPVGSASAPHKQSGQARRAEAAQPLREHGGRGGWRGHSPEGRRRARAGRARDPGPRRAGAPRRERAVYGKGATSAASTVGPGSPAARAGGWGPASILRPRGAGTGPPGQAAVLGGWGSDAAAFPFSCPRPFSAASSSSLGPRRRRRLSLGALQAASLHQGRADPQGPSREVRGCCRFPQLLVAIFNPPPPPPPAFSTSRWLPD</sequence>
<feature type="compositionally biased region" description="Gly residues" evidence="1">
    <location>
        <begin position="31"/>
        <end position="46"/>
    </location>
</feature>
<organism evidence="2 3">
    <name type="scientific">Sapajus apella</name>
    <name type="common">Brown-capped capuchin</name>
    <name type="synonym">Cebus apella</name>
    <dbReference type="NCBI Taxonomy" id="9515"/>
    <lineage>
        <taxon>Eukaryota</taxon>
        <taxon>Metazoa</taxon>
        <taxon>Chordata</taxon>
        <taxon>Craniata</taxon>
        <taxon>Vertebrata</taxon>
        <taxon>Euteleostomi</taxon>
        <taxon>Mammalia</taxon>
        <taxon>Eutheria</taxon>
        <taxon>Euarchontoglires</taxon>
        <taxon>Primates</taxon>
        <taxon>Haplorrhini</taxon>
        <taxon>Platyrrhini</taxon>
        <taxon>Cebidae</taxon>
        <taxon>Cebinae</taxon>
        <taxon>Sapajus</taxon>
    </lineage>
</organism>
<dbReference type="AlphaFoldDB" id="A0A6J3ERV7"/>
<accession>A0A6J3ERV7</accession>
<gene>
    <name evidence="3" type="primary">LOC116524372</name>
</gene>
<dbReference type="GeneID" id="116524372"/>
<dbReference type="Proteomes" id="UP000504640">
    <property type="component" value="Unplaced"/>
</dbReference>
<feature type="compositionally biased region" description="Basic and acidic residues" evidence="1">
    <location>
        <begin position="62"/>
        <end position="75"/>
    </location>
</feature>
<evidence type="ECO:0000313" key="3">
    <source>
        <dbReference type="RefSeq" id="XP_032095441.1"/>
    </source>
</evidence>
<protein>
    <submittedName>
        <fullName evidence="3">Protein SPT2 homolog</fullName>
    </submittedName>
</protein>
<keyword evidence="2" id="KW-1185">Reference proteome</keyword>
<evidence type="ECO:0000313" key="2">
    <source>
        <dbReference type="Proteomes" id="UP000504640"/>
    </source>
</evidence>
<name>A0A6J3ERV7_SAPAP</name>
<dbReference type="RefSeq" id="XP_032095441.1">
    <property type="nucleotide sequence ID" value="XM_032239550.1"/>
</dbReference>
<feature type="region of interest" description="Disordered" evidence="1">
    <location>
        <begin position="23"/>
        <end position="157"/>
    </location>
</feature>
<reference evidence="3" key="1">
    <citation type="submission" date="2025-08" db="UniProtKB">
        <authorList>
            <consortium name="RefSeq"/>
        </authorList>
    </citation>
    <scope>IDENTIFICATION</scope>
    <source>
        <tissue evidence="3">Blood</tissue>
    </source>
</reference>
<feature type="compositionally biased region" description="Basic and acidic residues" evidence="1">
    <location>
        <begin position="94"/>
        <end position="112"/>
    </location>
</feature>